<dbReference type="VEuPathDB" id="FungiDB:NEUTE1DRAFT_135722"/>
<dbReference type="KEGG" id="nte:NEUTE1DRAFT135722"/>
<evidence type="ECO:0000313" key="2">
    <source>
        <dbReference type="Proteomes" id="UP000008065"/>
    </source>
</evidence>
<dbReference type="HOGENOM" id="CLU_2961358_0_0_1"/>
<accession>F8MGJ8</accession>
<evidence type="ECO:0000313" key="1">
    <source>
        <dbReference type="EMBL" id="EGO58620.1"/>
    </source>
</evidence>
<sequence length="59" mass="6819">MTNTVGLVDNYKMRDIQLGIRNPDLFTPEFPNFMSRFSLQASNAFDNADLDVSYHHHTD</sequence>
<dbReference type="Proteomes" id="UP000008065">
    <property type="component" value="Unassembled WGS sequence"/>
</dbReference>
<dbReference type="GeneID" id="20825906"/>
<name>F8MGJ8_NEUT8</name>
<dbReference type="EMBL" id="GL891303">
    <property type="protein sequence ID" value="EGO58620.1"/>
    <property type="molecule type" value="Genomic_DNA"/>
</dbReference>
<protein>
    <submittedName>
        <fullName evidence="1">Uncharacterized protein</fullName>
    </submittedName>
</protein>
<dbReference type="RefSeq" id="XP_009848962.1">
    <property type="nucleotide sequence ID" value="XM_009850660.1"/>
</dbReference>
<gene>
    <name evidence="1" type="ORF">NEUTE1DRAFT_135722</name>
</gene>
<organism evidence="1 2">
    <name type="scientific">Neurospora tetrasperma (strain FGSC 2508 / ATCC MYA-4615 / P0657)</name>
    <dbReference type="NCBI Taxonomy" id="510951"/>
    <lineage>
        <taxon>Eukaryota</taxon>
        <taxon>Fungi</taxon>
        <taxon>Dikarya</taxon>
        <taxon>Ascomycota</taxon>
        <taxon>Pezizomycotina</taxon>
        <taxon>Sordariomycetes</taxon>
        <taxon>Sordariomycetidae</taxon>
        <taxon>Sordariales</taxon>
        <taxon>Sordariaceae</taxon>
        <taxon>Neurospora</taxon>
    </lineage>
</organism>
<reference evidence="2" key="1">
    <citation type="journal article" date="2011" name="Genetics">
        <title>Massive changes in genome architecture accompany the transition to self-fertility in the filamentous fungus Neurospora tetrasperma.</title>
        <authorList>
            <person name="Ellison C.E."/>
            <person name="Stajich J.E."/>
            <person name="Jacobson D.J."/>
            <person name="Natvig D.O."/>
            <person name="Lapidus A."/>
            <person name="Foster B."/>
            <person name="Aerts A."/>
            <person name="Riley R."/>
            <person name="Lindquist E.A."/>
            <person name="Grigoriev I.V."/>
            <person name="Taylor J.W."/>
        </authorList>
    </citation>
    <scope>NUCLEOTIDE SEQUENCE [LARGE SCALE GENOMIC DNA]</scope>
    <source>
        <strain evidence="2">FGSC 2508 / P0657</strain>
    </source>
</reference>
<dbReference type="AlphaFoldDB" id="F8MGJ8"/>
<proteinExistence type="predicted"/>
<keyword evidence="2" id="KW-1185">Reference proteome</keyword>